<dbReference type="CDD" id="cd01171">
    <property type="entry name" value="YXKO-related"/>
    <property type="match status" value="1"/>
</dbReference>
<keyword evidence="13" id="KW-0511">Multifunctional enzyme</keyword>
<feature type="binding site" evidence="17">
    <location>
        <position position="261"/>
    </location>
    <ligand>
        <name>(6S)-NADPHX</name>
        <dbReference type="ChEBI" id="CHEBI:64076"/>
    </ligand>
</feature>
<evidence type="ECO:0000256" key="11">
    <source>
        <dbReference type="ARBA" id="ARBA00023235"/>
    </source>
</evidence>
<evidence type="ECO:0000256" key="6">
    <source>
        <dbReference type="ARBA" id="ARBA00022741"/>
    </source>
</evidence>
<comment type="similarity">
    <text evidence="17">Belongs to the NnrD/CARKD family.</text>
</comment>
<comment type="caution">
    <text evidence="22">The sequence shown here is derived from an EMBL/GenBank/DDBJ whole genome shotgun (WGS) entry which is preliminary data.</text>
</comment>
<evidence type="ECO:0000256" key="9">
    <source>
        <dbReference type="ARBA" id="ARBA00022958"/>
    </source>
</evidence>
<sequence>MEQRLSQNLFTAQCVKEGEAEAAKQLSIPLFDVMQLAGKKLFQWVTEHFEHTANILVAVGTGNNGGDGYIAARLLLEHGYNVRLASIDPTRTLNGDAAQALSMWISAGGEVATLKLSELNQADLIVDGLLGTGLKGPVKSSYGSIIKTINQTSAHVLSIDIPSGLDADSGAILDVCIEADTTITFVGIKTGLVTGFGRQISGELIFEPLNIGERFNQITEPAARLIAHADFAPLLQRAQNSHKGNNGKLLCIGGNNGMAGAIRLCAEAALRSGTGLVKVFCHPNSTAAIMHGRAELMVTSEDLSQLLEWADCVVFGPGVGQDSWSLEIFSQLFTYISHHDKPLIIDADGLNLLSKQPRKLALSFLIMSPHSAEAARLLNTDVDSVERDRYAAASALAETYAASCILKGAGSIVHNSQGAFVCANGNPGMSTAGMGDVLTGILGSLAAQGMSAADTSLYGTCVHSAAADLVAENYGQRGMIASDLFDYLRRLVN</sequence>
<gene>
    <name evidence="17" type="primary">nnrD</name>
    <name evidence="18" type="synonym">nnrE</name>
    <name evidence="22" type="ORF">GLIP_1002</name>
</gene>
<evidence type="ECO:0000313" key="22">
    <source>
        <dbReference type="EMBL" id="GAC13644.1"/>
    </source>
</evidence>
<dbReference type="GO" id="GO:0052856">
    <property type="term" value="F:NAD(P)HX epimerase activity"/>
    <property type="evidence" value="ECO:0007669"/>
    <property type="project" value="UniProtKB-UniRule"/>
</dbReference>
<evidence type="ECO:0000259" key="20">
    <source>
        <dbReference type="PROSITE" id="PS51383"/>
    </source>
</evidence>
<comment type="function">
    <text evidence="18">Catalyzes the epimerization of the S- and R-forms of NAD(P)HX, a damaged form of NAD(P)H that is a result of enzymatic or heat-dependent hydration. This is a prerequisite for the S-specific NAD(P)H-hydrate dehydratase to allow the repair of both epimers of NAD(P)HX.</text>
</comment>
<evidence type="ECO:0000256" key="15">
    <source>
        <dbReference type="ARBA" id="ARBA00048238"/>
    </source>
</evidence>
<reference evidence="22 23" key="1">
    <citation type="journal article" date="2017" name="Antonie Van Leeuwenhoek">
        <title>Rhizobium rhizosphaerae sp. nov., a novel species isolated from rice rhizosphere.</title>
        <authorList>
            <person name="Zhao J.J."/>
            <person name="Zhang J."/>
            <person name="Zhang R.J."/>
            <person name="Zhang C.W."/>
            <person name="Yin H.Q."/>
            <person name="Zhang X.X."/>
        </authorList>
    </citation>
    <scope>NUCLEOTIDE SEQUENCE [LARGE SCALE GENOMIC DNA]</scope>
    <source>
        <strain evidence="22 23">E3</strain>
    </source>
</reference>
<keyword evidence="11 18" id="KW-0413">Isomerase</keyword>
<dbReference type="InterPro" id="IPR000631">
    <property type="entry name" value="CARKD"/>
</dbReference>
<comment type="catalytic activity">
    <reaction evidence="1 18 19">
        <text>(6R)-NADHX = (6S)-NADHX</text>
        <dbReference type="Rhea" id="RHEA:32215"/>
        <dbReference type="ChEBI" id="CHEBI:64074"/>
        <dbReference type="ChEBI" id="CHEBI:64075"/>
        <dbReference type="EC" id="5.1.99.6"/>
    </reaction>
</comment>
<feature type="binding site" evidence="18">
    <location>
        <position position="160"/>
    </location>
    <ligand>
        <name>(6S)-NADPHX</name>
        <dbReference type="ChEBI" id="CHEBI:64076"/>
    </ligand>
</feature>
<dbReference type="eggNOG" id="COG0063">
    <property type="taxonomic scope" value="Bacteria"/>
</dbReference>
<evidence type="ECO:0000256" key="14">
    <source>
        <dbReference type="ARBA" id="ARBA00025153"/>
    </source>
</evidence>
<keyword evidence="23" id="KW-1185">Reference proteome</keyword>
<comment type="similarity">
    <text evidence="3 19">In the N-terminal section; belongs to the NnrE/AIBP family.</text>
</comment>
<evidence type="ECO:0000256" key="19">
    <source>
        <dbReference type="PIRNR" id="PIRNR017184"/>
    </source>
</evidence>
<dbReference type="InterPro" id="IPR004443">
    <property type="entry name" value="YjeF_N_dom"/>
</dbReference>
<dbReference type="Gene3D" id="3.40.50.10260">
    <property type="entry name" value="YjeF N-terminal domain"/>
    <property type="match status" value="1"/>
</dbReference>
<accession>K6WYW6</accession>
<organism evidence="22 23">
    <name type="scientific">Aliiglaciecola lipolytica E3</name>
    <dbReference type="NCBI Taxonomy" id="1127673"/>
    <lineage>
        <taxon>Bacteria</taxon>
        <taxon>Pseudomonadati</taxon>
        <taxon>Pseudomonadota</taxon>
        <taxon>Gammaproteobacteria</taxon>
        <taxon>Alteromonadales</taxon>
        <taxon>Alteromonadaceae</taxon>
        <taxon>Aliiglaciecola</taxon>
    </lineage>
</organism>
<comment type="function">
    <text evidence="14 19">Bifunctional enzyme that catalyzes the epimerization of the S- and R-forms of NAD(P)HX and the dehydration of the S-form of NAD(P)HX at the expense of ADP, which is converted to AMP. This allows the repair of both epimers of NAD(P)HX, a damaged form of NAD(P)H that is a result of enzymatic or heat-dependent hydration.</text>
</comment>
<feature type="binding site" evidence="17">
    <location>
        <position position="435"/>
    </location>
    <ligand>
        <name>AMP</name>
        <dbReference type="ChEBI" id="CHEBI:456215"/>
    </ligand>
</feature>
<keyword evidence="9 18" id="KW-0630">Potassium</keyword>
<evidence type="ECO:0000256" key="3">
    <source>
        <dbReference type="ARBA" id="ARBA00006001"/>
    </source>
</evidence>
<dbReference type="InterPro" id="IPR030677">
    <property type="entry name" value="Nnr"/>
</dbReference>
<keyword evidence="10 17" id="KW-0520">NAD</keyword>
<feature type="domain" description="YjeF N-terminal" evidence="21">
    <location>
        <begin position="15"/>
        <end position="217"/>
    </location>
</feature>
<dbReference type="GO" id="GO:0046496">
    <property type="term" value="P:nicotinamide nucleotide metabolic process"/>
    <property type="evidence" value="ECO:0007669"/>
    <property type="project" value="UniProtKB-UniRule"/>
</dbReference>
<evidence type="ECO:0000259" key="21">
    <source>
        <dbReference type="PROSITE" id="PS51385"/>
    </source>
</evidence>
<dbReference type="GO" id="GO:0046872">
    <property type="term" value="F:metal ion binding"/>
    <property type="evidence" value="ECO:0007669"/>
    <property type="project" value="UniProtKB-UniRule"/>
</dbReference>
<dbReference type="EMBL" id="BAEN01000022">
    <property type="protein sequence ID" value="GAC13644.1"/>
    <property type="molecule type" value="Genomic_DNA"/>
</dbReference>
<dbReference type="PANTHER" id="PTHR12592:SF0">
    <property type="entry name" value="ATP-DEPENDENT (S)-NAD(P)H-HYDRATE DEHYDRATASE"/>
    <property type="match status" value="1"/>
</dbReference>
<dbReference type="PIRSF" id="PIRSF017184">
    <property type="entry name" value="Nnr"/>
    <property type="match status" value="1"/>
</dbReference>
<evidence type="ECO:0000256" key="5">
    <source>
        <dbReference type="ARBA" id="ARBA00022723"/>
    </source>
</evidence>
<dbReference type="EC" id="4.2.1.136" evidence="19"/>
<dbReference type="PROSITE" id="PS01050">
    <property type="entry name" value="YJEF_C_2"/>
    <property type="match status" value="1"/>
</dbReference>
<evidence type="ECO:0000256" key="18">
    <source>
        <dbReference type="HAMAP-Rule" id="MF_01966"/>
    </source>
</evidence>
<dbReference type="Pfam" id="PF03853">
    <property type="entry name" value="YjeF_N"/>
    <property type="match status" value="1"/>
</dbReference>
<dbReference type="GO" id="GO:0110051">
    <property type="term" value="P:metabolite repair"/>
    <property type="evidence" value="ECO:0007669"/>
    <property type="project" value="TreeGrafter"/>
</dbReference>
<feature type="binding site" evidence="17">
    <location>
        <position position="318"/>
    </location>
    <ligand>
        <name>(6S)-NADPHX</name>
        <dbReference type="ChEBI" id="CHEBI:64076"/>
    </ligand>
</feature>
<dbReference type="NCBIfam" id="TIGR00197">
    <property type="entry name" value="yjeF_nterm"/>
    <property type="match status" value="1"/>
</dbReference>
<evidence type="ECO:0000256" key="16">
    <source>
        <dbReference type="ARBA" id="ARBA00049209"/>
    </source>
</evidence>
<evidence type="ECO:0000256" key="10">
    <source>
        <dbReference type="ARBA" id="ARBA00023027"/>
    </source>
</evidence>
<dbReference type="InterPro" id="IPR036652">
    <property type="entry name" value="YjeF_N_dom_sf"/>
</dbReference>
<comment type="similarity">
    <text evidence="4 19">In the C-terminal section; belongs to the NnrD/CARKD family.</text>
</comment>
<dbReference type="NCBIfam" id="TIGR00196">
    <property type="entry name" value="yjeF_cterm"/>
    <property type="match status" value="1"/>
</dbReference>
<evidence type="ECO:0000256" key="12">
    <source>
        <dbReference type="ARBA" id="ARBA00023239"/>
    </source>
</evidence>
<dbReference type="Proteomes" id="UP000006334">
    <property type="component" value="Unassembled WGS sequence"/>
</dbReference>
<comment type="similarity">
    <text evidence="18">Belongs to the NnrE/AIBP family.</text>
</comment>
<dbReference type="GO" id="GO:0052855">
    <property type="term" value="F:ADP-dependent NAD(P)H-hydrate dehydratase activity"/>
    <property type="evidence" value="ECO:0007669"/>
    <property type="project" value="UniProtKB-UniRule"/>
</dbReference>
<dbReference type="GO" id="GO:0005524">
    <property type="term" value="F:ATP binding"/>
    <property type="evidence" value="ECO:0007669"/>
    <property type="project" value="UniProtKB-UniRule"/>
</dbReference>
<comment type="catalytic activity">
    <reaction evidence="2 18 19">
        <text>(6R)-NADPHX = (6S)-NADPHX</text>
        <dbReference type="Rhea" id="RHEA:32227"/>
        <dbReference type="ChEBI" id="CHEBI:64076"/>
        <dbReference type="ChEBI" id="CHEBI:64077"/>
        <dbReference type="EC" id="5.1.99.6"/>
    </reaction>
</comment>
<feature type="domain" description="YjeF C-terminal" evidence="20">
    <location>
        <begin position="226"/>
        <end position="493"/>
    </location>
</feature>
<feature type="binding site" evidence="18">
    <location>
        <begin position="63"/>
        <end position="67"/>
    </location>
    <ligand>
        <name>(6S)-NADPHX</name>
        <dbReference type="ChEBI" id="CHEBI:64076"/>
    </ligand>
</feature>
<feature type="binding site" evidence="17">
    <location>
        <begin position="407"/>
        <end position="411"/>
    </location>
    <ligand>
        <name>AMP</name>
        <dbReference type="ChEBI" id="CHEBI:456215"/>
    </ligand>
</feature>
<feature type="binding site" evidence="17">
    <location>
        <position position="436"/>
    </location>
    <ligand>
        <name>(6S)-NADPHX</name>
        <dbReference type="ChEBI" id="CHEBI:64076"/>
    </ligand>
</feature>
<evidence type="ECO:0000256" key="4">
    <source>
        <dbReference type="ARBA" id="ARBA00009524"/>
    </source>
</evidence>
<keyword evidence="5 18" id="KW-0479">Metal-binding</keyword>
<evidence type="ECO:0000256" key="7">
    <source>
        <dbReference type="ARBA" id="ARBA00022840"/>
    </source>
</evidence>
<dbReference type="Pfam" id="PF01256">
    <property type="entry name" value="Carb_kinase"/>
    <property type="match status" value="1"/>
</dbReference>
<dbReference type="InterPro" id="IPR029056">
    <property type="entry name" value="Ribokinase-like"/>
</dbReference>
<feature type="binding site" evidence="18">
    <location>
        <position position="127"/>
    </location>
    <ligand>
        <name>K(+)</name>
        <dbReference type="ChEBI" id="CHEBI:29103"/>
    </ligand>
</feature>
<protein>
    <recommendedName>
        <fullName evidence="19">Bifunctional NAD(P)H-hydrate repair enzyme</fullName>
    </recommendedName>
    <alternativeName>
        <fullName evidence="19">Nicotinamide nucleotide repair protein</fullName>
    </alternativeName>
    <domain>
        <recommendedName>
            <fullName evidence="19">ADP-dependent (S)-NAD(P)H-hydrate dehydratase</fullName>
            <ecNumber evidence="19">4.2.1.136</ecNumber>
        </recommendedName>
        <alternativeName>
            <fullName evidence="19">ADP-dependent NAD(P)HX dehydratase</fullName>
        </alternativeName>
    </domain>
    <domain>
        <recommendedName>
            <fullName evidence="19">NAD(P)H-hydrate epimerase</fullName>
            <ecNumber evidence="19">5.1.99.6</ecNumber>
        </recommendedName>
    </domain>
</protein>
<comment type="catalytic activity">
    <reaction evidence="15 17 19">
        <text>(6S)-NADHX + ADP = AMP + phosphate + NADH + H(+)</text>
        <dbReference type="Rhea" id="RHEA:32223"/>
        <dbReference type="ChEBI" id="CHEBI:15378"/>
        <dbReference type="ChEBI" id="CHEBI:43474"/>
        <dbReference type="ChEBI" id="CHEBI:57945"/>
        <dbReference type="ChEBI" id="CHEBI:64074"/>
        <dbReference type="ChEBI" id="CHEBI:456215"/>
        <dbReference type="ChEBI" id="CHEBI:456216"/>
        <dbReference type="EC" id="4.2.1.136"/>
    </reaction>
</comment>
<comment type="cofactor">
    <cofactor evidence="17">
        <name>Mg(2+)</name>
        <dbReference type="ChEBI" id="CHEBI:18420"/>
    </cofactor>
</comment>
<comment type="subunit">
    <text evidence="17">Homotetramer.</text>
</comment>
<evidence type="ECO:0000256" key="8">
    <source>
        <dbReference type="ARBA" id="ARBA00022857"/>
    </source>
</evidence>
<feature type="binding site" evidence="18">
    <location>
        <begin position="131"/>
        <end position="137"/>
    </location>
    <ligand>
        <name>(6S)-NADPHX</name>
        <dbReference type="ChEBI" id="CHEBI:64076"/>
    </ligand>
</feature>
<evidence type="ECO:0000256" key="13">
    <source>
        <dbReference type="ARBA" id="ARBA00023268"/>
    </source>
</evidence>
<evidence type="ECO:0000256" key="1">
    <source>
        <dbReference type="ARBA" id="ARBA00000013"/>
    </source>
</evidence>
<dbReference type="EC" id="5.1.99.6" evidence="19"/>
<name>K6WYW6_9ALTE</name>
<keyword evidence="12 17" id="KW-0456">Lyase</keyword>
<dbReference type="PANTHER" id="PTHR12592">
    <property type="entry name" value="ATP-DEPENDENT (S)-NAD(P)H-HYDRATE DEHYDRATASE FAMILY MEMBER"/>
    <property type="match status" value="1"/>
</dbReference>
<evidence type="ECO:0000256" key="17">
    <source>
        <dbReference type="HAMAP-Rule" id="MF_01965"/>
    </source>
</evidence>
<feature type="binding site" evidence="18">
    <location>
        <position position="142"/>
    </location>
    <ligand>
        <name>(6S)-NADPHX</name>
        <dbReference type="ChEBI" id="CHEBI:64076"/>
    </ligand>
</feature>
<keyword evidence="6 17" id="KW-0547">Nucleotide-binding</keyword>
<comment type="function">
    <text evidence="17">Catalyzes the dehydration of the S-form of NAD(P)HX at the expense of ADP, which is converted to AMP. Together with NAD(P)HX epimerase, which catalyzes the epimerization of the S- and R-forms, the enzyme allows the repair of both epimers of NAD(P)HX, a damaged form of NAD(P)H that is a result of enzymatic or heat-dependent hydration.</text>
</comment>
<proteinExistence type="inferred from homology"/>
<dbReference type="PROSITE" id="PS51385">
    <property type="entry name" value="YJEF_N"/>
    <property type="match status" value="1"/>
</dbReference>
<dbReference type="InterPro" id="IPR017953">
    <property type="entry name" value="Carbohydrate_kinase_pred_CS"/>
</dbReference>
<dbReference type="eggNOG" id="COG0062">
    <property type="taxonomic scope" value="Bacteria"/>
</dbReference>
<keyword evidence="8 17" id="KW-0521">NADP</keyword>
<dbReference type="PROSITE" id="PS51383">
    <property type="entry name" value="YJEF_C_3"/>
    <property type="match status" value="1"/>
</dbReference>
<keyword evidence="7 17" id="KW-0067">ATP-binding</keyword>
<dbReference type="SUPFAM" id="SSF64153">
    <property type="entry name" value="YjeF N-terminal domain-like"/>
    <property type="match status" value="1"/>
</dbReference>
<feature type="binding site" evidence="18">
    <location>
        <position position="64"/>
    </location>
    <ligand>
        <name>K(+)</name>
        <dbReference type="ChEBI" id="CHEBI:29103"/>
    </ligand>
</feature>
<evidence type="ECO:0000313" key="23">
    <source>
        <dbReference type="Proteomes" id="UP000006334"/>
    </source>
</evidence>
<dbReference type="AlphaFoldDB" id="K6WYW6"/>
<feature type="binding site" evidence="18">
    <location>
        <position position="163"/>
    </location>
    <ligand>
        <name>K(+)</name>
        <dbReference type="ChEBI" id="CHEBI:29103"/>
    </ligand>
</feature>
<dbReference type="Gene3D" id="3.40.1190.20">
    <property type="match status" value="1"/>
</dbReference>
<dbReference type="HAMAP" id="MF_01966">
    <property type="entry name" value="NADHX_epimerase"/>
    <property type="match status" value="1"/>
</dbReference>
<dbReference type="HAMAP" id="MF_01965">
    <property type="entry name" value="NADHX_dehydratase"/>
    <property type="match status" value="1"/>
</dbReference>
<feature type="binding site" evidence="17">
    <location>
        <position position="370"/>
    </location>
    <ligand>
        <name>(6S)-NADPHX</name>
        <dbReference type="ChEBI" id="CHEBI:64076"/>
    </ligand>
</feature>
<dbReference type="STRING" id="1127673.GLIP_1002"/>
<comment type="catalytic activity">
    <reaction evidence="16 17 19">
        <text>(6S)-NADPHX + ADP = AMP + phosphate + NADPH + H(+)</text>
        <dbReference type="Rhea" id="RHEA:32235"/>
        <dbReference type="ChEBI" id="CHEBI:15378"/>
        <dbReference type="ChEBI" id="CHEBI:43474"/>
        <dbReference type="ChEBI" id="CHEBI:57783"/>
        <dbReference type="ChEBI" id="CHEBI:64076"/>
        <dbReference type="ChEBI" id="CHEBI:456215"/>
        <dbReference type="ChEBI" id="CHEBI:456216"/>
        <dbReference type="EC" id="4.2.1.136"/>
    </reaction>
</comment>
<evidence type="ECO:0000256" key="2">
    <source>
        <dbReference type="ARBA" id="ARBA00000909"/>
    </source>
</evidence>
<dbReference type="SUPFAM" id="SSF53613">
    <property type="entry name" value="Ribokinase-like"/>
    <property type="match status" value="1"/>
</dbReference>
<comment type="cofactor">
    <cofactor evidence="18 19">
        <name>K(+)</name>
        <dbReference type="ChEBI" id="CHEBI:29103"/>
    </cofactor>
    <text evidence="18 19">Binds 1 potassium ion per subunit.</text>
</comment>